<feature type="region of interest" description="Disordered" evidence="1">
    <location>
        <begin position="386"/>
        <end position="434"/>
    </location>
</feature>
<keyword evidence="3" id="KW-1185">Reference proteome</keyword>
<reference evidence="2 3" key="1">
    <citation type="journal article" date="2015" name="Genome Biol. Evol.">
        <title>Phylogenomic analyses indicate that early fungi evolved digesting cell walls of algal ancestors of land plants.</title>
        <authorList>
            <person name="Chang Y."/>
            <person name="Wang S."/>
            <person name="Sekimoto S."/>
            <person name="Aerts A.L."/>
            <person name="Choi C."/>
            <person name="Clum A."/>
            <person name="LaButti K.M."/>
            <person name="Lindquist E.A."/>
            <person name="Yee Ngan C."/>
            <person name="Ohm R.A."/>
            <person name="Salamov A.A."/>
            <person name="Grigoriev I.V."/>
            <person name="Spatafora J.W."/>
            <person name="Berbee M.L."/>
        </authorList>
    </citation>
    <scope>NUCLEOTIDE SEQUENCE [LARGE SCALE GENOMIC DNA]</scope>
    <source>
        <strain evidence="2 3">JEL478</strain>
    </source>
</reference>
<dbReference type="AlphaFoldDB" id="A0A139A8G7"/>
<evidence type="ECO:0000256" key="1">
    <source>
        <dbReference type="SAM" id="MobiDB-lite"/>
    </source>
</evidence>
<feature type="region of interest" description="Disordered" evidence="1">
    <location>
        <begin position="214"/>
        <end position="287"/>
    </location>
</feature>
<evidence type="ECO:0000313" key="3">
    <source>
        <dbReference type="Proteomes" id="UP000070544"/>
    </source>
</evidence>
<accession>A0A139A8G7</accession>
<feature type="region of interest" description="Disordered" evidence="1">
    <location>
        <begin position="455"/>
        <end position="483"/>
    </location>
</feature>
<dbReference type="EMBL" id="KQ965782">
    <property type="protein sequence ID" value="KXS13101.1"/>
    <property type="molecule type" value="Genomic_DNA"/>
</dbReference>
<protein>
    <submittedName>
        <fullName evidence="2">Uncharacterized protein</fullName>
    </submittedName>
</protein>
<dbReference type="Proteomes" id="UP000070544">
    <property type="component" value="Unassembled WGS sequence"/>
</dbReference>
<feature type="region of interest" description="Disordered" evidence="1">
    <location>
        <begin position="43"/>
        <end position="111"/>
    </location>
</feature>
<sequence>MTQMDDAEWTRLRKHRYKAETEELELKNLEKRVLLTKLVREIEDDSEGPIAPVPNQKMPPPPPSKGKKRARGVGWKWADDDDDAIENKSGKRAKGRPKAANPKGSTAKERAARVLHATKTPPTKSTAPIFWMDVLAKVHGVHWPALRKRFLTDGAHTRKQFLPRVVNLLREKYGMSSEVRFKLDGKWHVPKPDCAEVVDLFDCFVKEQERRIAARTAKDDSDGGESSVSNDSDSDDSPPPSPRVLRPGTVPRTGFTPWKTVKGERETSNPGNAANKDLKHEPTETDPAVSFPRRDLIYWRDAMADEFGEDVWAEWSERNLSHRNNPAVTLVREFLERKYGEAAAEKLMILGRWNVRRADVKELVKYINDANLDSWVVQHATAPTLPMVKKEPSPSMQEAGGSPQTTDSTLTLPTEDGRSDIATPHSVVSEKRPKPHIRLLPSSIVVTPLVASRAPVNGPRPMSFSASPFVAMPQQPSEDGVLS</sequence>
<name>A0A139A8G7_GONPJ</name>
<gene>
    <name evidence="2" type="ORF">M427DRAFT_34327</name>
</gene>
<organism evidence="2 3">
    <name type="scientific">Gonapodya prolifera (strain JEL478)</name>
    <name type="common">Monoblepharis prolifera</name>
    <dbReference type="NCBI Taxonomy" id="1344416"/>
    <lineage>
        <taxon>Eukaryota</taxon>
        <taxon>Fungi</taxon>
        <taxon>Fungi incertae sedis</taxon>
        <taxon>Chytridiomycota</taxon>
        <taxon>Chytridiomycota incertae sedis</taxon>
        <taxon>Monoblepharidomycetes</taxon>
        <taxon>Monoblepharidales</taxon>
        <taxon>Gonapodyaceae</taxon>
        <taxon>Gonapodya</taxon>
    </lineage>
</organism>
<evidence type="ECO:0000313" key="2">
    <source>
        <dbReference type="EMBL" id="KXS13101.1"/>
    </source>
</evidence>
<feature type="compositionally biased region" description="Polar residues" evidence="1">
    <location>
        <begin position="402"/>
        <end position="412"/>
    </location>
</feature>
<proteinExistence type="predicted"/>